<evidence type="ECO:0000256" key="8">
    <source>
        <dbReference type="ARBA" id="ARBA00044130"/>
    </source>
</evidence>
<dbReference type="CDD" id="cd00200">
    <property type="entry name" value="WD40"/>
    <property type="match status" value="1"/>
</dbReference>
<dbReference type="EMBL" id="MKHE01000015">
    <property type="protein sequence ID" value="OWK07517.1"/>
    <property type="molecule type" value="Genomic_DNA"/>
</dbReference>
<dbReference type="InterPro" id="IPR019775">
    <property type="entry name" value="WD40_repeat_CS"/>
</dbReference>
<feature type="region of interest" description="Disordered" evidence="10">
    <location>
        <begin position="94"/>
        <end position="148"/>
    </location>
</feature>
<dbReference type="InterPro" id="IPR015943">
    <property type="entry name" value="WD40/YVTN_repeat-like_dom_sf"/>
</dbReference>
<dbReference type="FunFam" id="2.130.10.10:FF:000243">
    <property type="entry name" value="Transcription initiation factor TFIID subunit 5"/>
    <property type="match status" value="1"/>
</dbReference>
<evidence type="ECO:0000256" key="6">
    <source>
        <dbReference type="ARBA" id="ARBA00023163"/>
    </source>
</evidence>
<comment type="similarity">
    <text evidence="2">Belongs to the WD repeat TAF5 family.</text>
</comment>
<dbReference type="Gene3D" id="2.130.10.10">
    <property type="entry name" value="YVTN repeat-like/Quinoprotein amine dehydrogenase"/>
    <property type="match status" value="2"/>
</dbReference>
<dbReference type="PANTHER" id="PTHR19879">
    <property type="entry name" value="TRANSCRIPTION INITIATION FACTOR TFIID"/>
    <property type="match status" value="1"/>
</dbReference>
<feature type="repeat" description="WD" evidence="9">
    <location>
        <begin position="210"/>
        <end position="245"/>
    </location>
</feature>
<feature type="repeat" description="WD" evidence="9">
    <location>
        <begin position="378"/>
        <end position="410"/>
    </location>
</feature>
<dbReference type="SUPFAM" id="SSF160897">
    <property type="entry name" value="Taf5 N-terminal domain-like"/>
    <property type="match status" value="1"/>
</dbReference>
<accession>A0A212CNB7</accession>
<keyword evidence="5" id="KW-0805">Transcription regulation</keyword>
<evidence type="ECO:0000313" key="13">
    <source>
        <dbReference type="Proteomes" id="UP000242450"/>
    </source>
</evidence>
<dbReference type="PROSITE" id="PS50082">
    <property type="entry name" value="WD_REPEATS_2"/>
    <property type="match status" value="5"/>
</dbReference>
<comment type="caution">
    <text evidence="12">The sequence shown here is derived from an EMBL/GenBank/DDBJ whole genome shotgun (WGS) entry which is preliminary data.</text>
</comment>
<feature type="repeat" description="WD" evidence="9">
    <location>
        <begin position="294"/>
        <end position="335"/>
    </location>
</feature>
<dbReference type="InterPro" id="IPR037264">
    <property type="entry name" value="TFIID_NTD2_sf"/>
</dbReference>
<evidence type="ECO:0000256" key="7">
    <source>
        <dbReference type="ARBA" id="ARBA00023242"/>
    </source>
</evidence>
<dbReference type="InterPro" id="IPR001680">
    <property type="entry name" value="WD40_rpt"/>
</dbReference>
<evidence type="ECO:0000256" key="9">
    <source>
        <dbReference type="PROSITE-ProRule" id="PRU00221"/>
    </source>
</evidence>
<dbReference type="Gene3D" id="1.25.40.500">
    <property type="entry name" value="TFIID subunit TAF5, NTD2 domain"/>
    <property type="match status" value="1"/>
</dbReference>
<sequence length="471" mass="53203">MKGNETMLDFRTSKFVLRISRDSYQLLKRHLQEKQNNQIWNIVQEHLYIDIFDGMPRSKQQIDAMVGSLAGEAKREANKSKVFFGLLKEPEIEVPLDDEDEEGENEEGKPKKKKPKKDSIGSKSKKQDPNAPPQNRIPLPELKDSDKLDKIMNMKETTKRVRLGPDCLPSICFYTFLNAYQVDLSLIDKESDDVLERIMDEKTASELKILYGHSGPVYGASFSPDRNYLLSSSEDGTVRLWSLQTFTCLVGYKGHNYPVWDTQFSPYGYYFVSGGHDRVARLWATDHYQPLRIFAGHLADVNCTRFHPNSNYVATGSADRTVRLWDVLNGNCVRIFTGHKGPIHSLTFSPNGRFLATGATDGRVLLWDIGHGLMVGELKGHTDTVCSLRFSRDGEILASGSMDNTVRLWDAVKAFEDVETDDFTTATGHINLPENSQELLLGTYMTKSTPVVHLHFTRRNLVLAAGAYSPQ</sequence>
<proteinExistence type="inferred from homology"/>
<dbReference type="PROSITE" id="PS50294">
    <property type="entry name" value="WD_REPEATS_REGION"/>
    <property type="match status" value="5"/>
</dbReference>
<keyword evidence="6" id="KW-0804">Transcription</keyword>
<evidence type="ECO:0000259" key="11">
    <source>
        <dbReference type="Pfam" id="PF04494"/>
    </source>
</evidence>
<dbReference type="InterPro" id="IPR007582">
    <property type="entry name" value="TFIID_NTD2"/>
</dbReference>
<dbReference type="PRINTS" id="PR00320">
    <property type="entry name" value="GPROTEINBRPT"/>
</dbReference>
<evidence type="ECO:0000256" key="5">
    <source>
        <dbReference type="ARBA" id="ARBA00023015"/>
    </source>
</evidence>
<dbReference type="GO" id="GO:0016251">
    <property type="term" value="F:RNA polymerase II general transcription initiation factor activity"/>
    <property type="evidence" value="ECO:0007669"/>
    <property type="project" value="TreeGrafter"/>
</dbReference>
<gene>
    <name evidence="12" type="ORF">Celaphus_00008642</name>
</gene>
<feature type="compositionally biased region" description="Acidic residues" evidence="10">
    <location>
        <begin position="94"/>
        <end position="105"/>
    </location>
</feature>
<dbReference type="GO" id="GO:0005669">
    <property type="term" value="C:transcription factor TFIID complex"/>
    <property type="evidence" value="ECO:0007669"/>
    <property type="project" value="TreeGrafter"/>
</dbReference>
<feature type="repeat" description="WD" evidence="9">
    <location>
        <begin position="336"/>
        <end position="369"/>
    </location>
</feature>
<evidence type="ECO:0000256" key="2">
    <source>
        <dbReference type="ARBA" id="ARBA00009435"/>
    </source>
</evidence>
<dbReference type="AlphaFoldDB" id="A0A212CNB7"/>
<keyword evidence="7" id="KW-0539">Nucleus</keyword>
<reference evidence="12 13" key="1">
    <citation type="journal article" date="2018" name="Mol. Genet. Genomics">
        <title>The red deer Cervus elaphus genome CerEla1.0: sequencing, annotating, genes, and chromosomes.</title>
        <authorList>
            <person name="Bana N.A."/>
            <person name="Nyiri A."/>
            <person name="Nagy J."/>
            <person name="Frank K."/>
            <person name="Nagy T."/>
            <person name="Steger V."/>
            <person name="Schiller M."/>
            <person name="Lakatos P."/>
            <person name="Sugar L."/>
            <person name="Horn P."/>
            <person name="Barta E."/>
            <person name="Orosz L."/>
        </authorList>
    </citation>
    <scope>NUCLEOTIDE SEQUENCE [LARGE SCALE GENOMIC DNA]</scope>
    <source>
        <strain evidence="12">Hungarian</strain>
    </source>
</reference>
<dbReference type="PANTHER" id="PTHR19879:SF4">
    <property type="entry name" value="TRANSCRIPTION INITIATION FACTOR TFIID SUBUNIT 5"/>
    <property type="match status" value="1"/>
</dbReference>
<dbReference type="PROSITE" id="PS00678">
    <property type="entry name" value="WD_REPEATS_1"/>
    <property type="match status" value="2"/>
</dbReference>
<evidence type="ECO:0000256" key="1">
    <source>
        <dbReference type="ARBA" id="ARBA00004123"/>
    </source>
</evidence>
<name>A0A212CNB7_CEREH</name>
<keyword evidence="13" id="KW-1185">Reference proteome</keyword>
<comment type="subcellular location">
    <subcellularLocation>
        <location evidence="1">Nucleus</location>
    </subcellularLocation>
</comment>
<dbReference type="Pfam" id="PF04494">
    <property type="entry name" value="TFIID_NTD2"/>
    <property type="match status" value="1"/>
</dbReference>
<keyword evidence="3 9" id="KW-0853">WD repeat</keyword>
<dbReference type="InterPro" id="IPR036322">
    <property type="entry name" value="WD40_repeat_dom_sf"/>
</dbReference>
<evidence type="ECO:0000256" key="10">
    <source>
        <dbReference type="SAM" id="MobiDB-lite"/>
    </source>
</evidence>
<evidence type="ECO:0000256" key="4">
    <source>
        <dbReference type="ARBA" id="ARBA00022737"/>
    </source>
</evidence>
<dbReference type="FunFam" id="2.130.10.10:FF:000277">
    <property type="entry name" value="transcription initiation factor TFIID subunit 5"/>
    <property type="match status" value="1"/>
</dbReference>
<protein>
    <recommendedName>
        <fullName evidence="8">Transcription initiation factor TFIID subunit 5</fullName>
    </recommendedName>
</protein>
<dbReference type="Pfam" id="PF00400">
    <property type="entry name" value="WD40"/>
    <property type="match status" value="5"/>
</dbReference>
<feature type="compositionally biased region" description="Basic and acidic residues" evidence="10">
    <location>
        <begin position="117"/>
        <end position="128"/>
    </location>
</feature>
<dbReference type="GO" id="GO:0006367">
    <property type="term" value="P:transcription initiation at RNA polymerase II promoter"/>
    <property type="evidence" value="ECO:0007669"/>
    <property type="project" value="TreeGrafter"/>
</dbReference>
<dbReference type="Proteomes" id="UP000242450">
    <property type="component" value="Chromosome 15"/>
</dbReference>
<keyword evidence="4" id="KW-0677">Repeat</keyword>
<feature type="repeat" description="WD" evidence="9">
    <location>
        <begin position="252"/>
        <end position="283"/>
    </location>
</feature>
<dbReference type="OrthoDB" id="10266330at2759"/>
<dbReference type="InterPro" id="IPR020472">
    <property type="entry name" value="WD40_PAC1"/>
</dbReference>
<evidence type="ECO:0000256" key="3">
    <source>
        <dbReference type="ARBA" id="ARBA00022574"/>
    </source>
</evidence>
<feature type="domain" description="TFIID subunit TAF5 NTD2" evidence="11">
    <location>
        <begin position="1"/>
        <end position="47"/>
    </location>
</feature>
<dbReference type="SMART" id="SM00320">
    <property type="entry name" value="WD40"/>
    <property type="match status" value="5"/>
</dbReference>
<dbReference type="SUPFAM" id="SSF50978">
    <property type="entry name" value="WD40 repeat-like"/>
    <property type="match status" value="1"/>
</dbReference>
<organism evidence="12 13">
    <name type="scientific">Cervus elaphus hippelaphus</name>
    <name type="common">European red deer</name>
    <dbReference type="NCBI Taxonomy" id="46360"/>
    <lineage>
        <taxon>Eukaryota</taxon>
        <taxon>Metazoa</taxon>
        <taxon>Chordata</taxon>
        <taxon>Craniata</taxon>
        <taxon>Vertebrata</taxon>
        <taxon>Euteleostomi</taxon>
        <taxon>Mammalia</taxon>
        <taxon>Eutheria</taxon>
        <taxon>Laurasiatheria</taxon>
        <taxon>Artiodactyla</taxon>
        <taxon>Ruminantia</taxon>
        <taxon>Pecora</taxon>
        <taxon>Cervidae</taxon>
        <taxon>Cervinae</taxon>
        <taxon>Cervus</taxon>
    </lineage>
</organism>
<evidence type="ECO:0000313" key="12">
    <source>
        <dbReference type="EMBL" id="OWK07517.1"/>
    </source>
</evidence>